<reference evidence="1 2" key="1">
    <citation type="journal article" date="2021" name="ISME Commun">
        <title>Automated analysis of genomic sequences facilitates high-throughput and comprehensive description of bacteria.</title>
        <authorList>
            <person name="Hitch T.C.A."/>
        </authorList>
    </citation>
    <scope>NUCLEOTIDE SEQUENCE [LARGE SCALE GENOMIC DNA]</scope>
    <source>
        <strain evidence="1 2">Sanger_29</strain>
    </source>
</reference>
<name>A0ABT2SNG3_9FIRM</name>
<gene>
    <name evidence="1" type="ORF">OCV47_12030</name>
</gene>
<evidence type="ECO:0008006" key="3">
    <source>
        <dbReference type="Google" id="ProtNLM"/>
    </source>
</evidence>
<comment type="caution">
    <text evidence="1">The sequence shown here is derived from an EMBL/GenBank/DDBJ whole genome shotgun (WGS) entry which is preliminary data.</text>
</comment>
<dbReference type="Proteomes" id="UP001652338">
    <property type="component" value="Unassembled WGS sequence"/>
</dbReference>
<dbReference type="RefSeq" id="WP_262655316.1">
    <property type="nucleotide sequence ID" value="NZ_JAOQKE010000017.1"/>
</dbReference>
<evidence type="ECO:0000313" key="2">
    <source>
        <dbReference type="Proteomes" id="UP001652338"/>
    </source>
</evidence>
<accession>A0ABT2SNG3</accession>
<protein>
    <recommendedName>
        <fullName evidence="3">Transposase/invertase (TIGR01784 family)</fullName>
    </recommendedName>
</protein>
<dbReference type="EMBL" id="JAOQKE010000017">
    <property type="protein sequence ID" value="MCU6726059.1"/>
    <property type="molecule type" value="Genomic_DNA"/>
</dbReference>
<evidence type="ECO:0000313" key="1">
    <source>
        <dbReference type="EMBL" id="MCU6726059.1"/>
    </source>
</evidence>
<proteinExistence type="predicted"/>
<keyword evidence="2" id="KW-1185">Reference proteome</keyword>
<organism evidence="1 2">
    <name type="scientific">Muricoprocola aceti</name>
    <dbReference type="NCBI Taxonomy" id="2981772"/>
    <lineage>
        <taxon>Bacteria</taxon>
        <taxon>Bacillati</taxon>
        <taxon>Bacillota</taxon>
        <taxon>Clostridia</taxon>
        <taxon>Lachnospirales</taxon>
        <taxon>Lachnospiraceae</taxon>
        <taxon>Muricoprocola</taxon>
    </lineage>
</organism>
<sequence length="253" mass="29568">MRTLNINYEFVDGTPTEVVEIHIDNLYMDYNFLTTEDRIVHIEFQTTNDHIIDDLLRFRVYEALLARKEKKKVITYVIFSGEIENAKTELDCGIYTYRVNPIYLTGHDADEIFRTVKVKLEAGERLSEEDFANLTLTPLMKSKMSRKDVIKKAIQTVKQEKQVTAEKTMAMLYTLADKFLSAGELEEVKEALSMTRLGQMLYDDGLKKGREEEAQRISTLTSRLLKEHRLEDLQRSTEDDEFREKLMKEFGIE</sequence>